<feature type="transmembrane region" description="Helical" evidence="7">
    <location>
        <begin position="179"/>
        <end position="197"/>
    </location>
</feature>
<comment type="similarity">
    <text evidence="1 7">Belongs to the Lgt family.</text>
</comment>
<evidence type="ECO:0000256" key="7">
    <source>
        <dbReference type="HAMAP-Rule" id="MF_01147"/>
    </source>
</evidence>
<dbReference type="STRING" id="1423744.FC86_GL000261"/>
<evidence type="ECO:0000256" key="6">
    <source>
        <dbReference type="ARBA" id="ARBA00023136"/>
    </source>
</evidence>
<dbReference type="GO" id="GO:0042158">
    <property type="term" value="P:lipoprotein biosynthetic process"/>
    <property type="evidence" value="ECO:0007669"/>
    <property type="project" value="UniProtKB-UniRule"/>
</dbReference>
<gene>
    <name evidence="7" type="primary">lgt</name>
    <name evidence="8" type="ORF">FC86_GL000261</name>
</gene>
<dbReference type="NCBIfam" id="TIGR00544">
    <property type="entry name" value="lgt"/>
    <property type="match status" value="1"/>
</dbReference>
<dbReference type="PANTHER" id="PTHR30589:SF0">
    <property type="entry name" value="PHOSPHATIDYLGLYCEROL--PROLIPOPROTEIN DIACYLGLYCERYL TRANSFERASE"/>
    <property type="match status" value="1"/>
</dbReference>
<dbReference type="RefSeq" id="WP_056974427.1">
    <property type="nucleotide sequence ID" value="NZ_AYZL01000016.1"/>
</dbReference>
<evidence type="ECO:0000256" key="2">
    <source>
        <dbReference type="ARBA" id="ARBA00022475"/>
    </source>
</evidence>
<dbReference type="PATRIC" id="fig|1423744.4.peg.268"/>
<keyword evidence="5 7" id="KW-1133">Transmembrane helix</keyword>
<accession>A0A0R2DVK4</accession>
<feature type="binding site" evidence="7">
    <location>
        <position position="137"/>
    </location>
    <ligand>
        <name>a 1,2-diacyl-sn-glycero-3-phospho-(1'-sn-glycerol)</name>
        <dbReference type="ChEBI" id="CHEBI:64716"/>
    </ligand>
</feature>
<feature type="transmembrane region" description="Helical" evidence="7">
    <location>
        <begin position="94"/>
        <end position="113"/>
    </location>
</feature>
<keyword evidence="9" id="KW-1185">Reference proteome</keyword>
<comment type="subcellular location">
    <subcellularLocation>
        <location evidence="7">Cell membrane</location>
        <topology evidence="7">Multi-pass membrane protein</topology>
    </subcellularLocation>
</comment>
<feature type="transmembrane region" description="Helical" evidence="7">
    <location>
        <begin position="238"/>
        <end position="256"/>
    </location>
</feature>
<evidence type="ECO:0000256" key="4">
    <source>
        <dbReference type="ARBA" id="ARBA00022692"/>
    </source>
</evidence>
<evidence type="ECO:0000256" key="5">
    <source>
        <dbReference type="ARBA" id="ARBA00022989"/>
    </source>
</evidence>
<dbReference type="Proteomes" id="UP000051378">
    <property type="component" value="Unassembled WGS sequence"/>
</dbReference>
<keyword evidence="8" id="KW-0449">Lipoprotein</keyword>
<proteinExistence type="inferred from homology"/>
<dbReference type="InterPro" id="IPR001640">
    <property type="entry name" value="Lgt"/>
</dbReference>
<keyword evidence="4 7" id="KW-0812">Transmembrane</keyword>
<protein>
    <recommendedName>
        <fullName evidence="7">Phosphatidylglycerol--prolipoprotein diacylglyceryl transferase</fullName>
        <ecNumber evidence="7">2.5.1.145</ecNumber>
    </recommendedName>
</protein>
<feature type="transmembrane region" description="Helical" evidence="7">
    <location>
        <begin position="20"/>
        <end position="40"/>
    </location>
</feature>
<feature type="transmembrane region" description="Helical" evidence="7">
    <location>
        <begin position="120"/>
        <end position="138"/>
    </location>
</feature>
<dbReference type="GO" id="GO:0008961">
    <property type="term" value="F:phosphatidylglycerol-prolipoprotein diacylglyceryl transferase activity"/>
    <property type="evidence" value="ECO:0007669"/>
    <property type="project" value="UniProtKB-UniRule"/>
</dbReference>
<evidence type="ECO:0000256" key="3">
    <source>
        <dbReference type="ARBA" id="ARBA00022679"/>
    </source>
</evidence>
<comment type="catalytic activity">
    <reaction evidence="7">
        <text>L-cysteinyl-[prolipoprotein] + a 1,2-diacyl-sn-glycero-3-phospho-(1'-sn-glycerol) = an S-1,2-diacyl-sn-glyceryl-L-cysteinyl-[prolipoprotein] + sn-glycerol 1-phosphate + H(+)</text>
        <dbReference type="Rhea" id="RHEA:56712"/>
        <dbReference type="Rhea" id="RHEA-COMP:14679"/>
        <dbReference type="Rhea" id="RHEA-COMP:14680"/>
        <dbReference type="ChEBI" id="CHEBI:15378"/>
        <dbReference type="ChEBI" id="CHEBI:29950"/>
        <dbReference type="ChEBI" id="CHEBI:57685"/>
        <dbReference type="ChEBI" id="CHEBI:64716"/>
        <dbReference type="ChEBI" id="CHEBI:140658"/>
        <dbReference type="EC" id="2.5.1.145"/>
    </reaction>
</comment>
<keyword evidence="2 7" id="KW-1003">Cell membrane</keyword>
<organism evidence="8 9">
    <name type="scientific">Holzapfeliella floricola DSM 23037 = JCM 16512</name>
    <dbReference type="NCBI Taxonomy" id="1423744"/>
    <lineage>
        <taxon>Bacteria</taxon>
        <taxon>Bacillati</taxon>
        <taxon>Bacillota</taxon>
        <taxon>Bacilli</taxon>
        <taxon>Lactobacillales</taxon>
        <taxon>Lactobacillaceae</taxon>
        <taxon>Holzapfeliella</taxon>
    </lineage>
</organism>
<dbReference type="Pfam" id="PF01790">
    <property type="entry name" value="LGT"/>
    <property type="match status" value="1"/>
</dbReference>
<keyword evidence="6 7" id="KW-0472">Membrane</keyword>
<keyword evidence="3 7" id="KW-0808">Transferase</keyword>
<dbReference type="HAMAP" id="MF_01147">
    <property type="entry name" value="Lgt"/>
    <property type="match status" value="1"/>
</dbReference>
<dbReference type="PROSITE" id="PS01311">
    <property type="entry name" value="LGT"/>
    <property type="match status" value="1"/>
</dbReference>
<dbReference type="EMBL" id="AYZL01000016">
    <property type="protein sequence ID" value="KRN04164.1"/>
    <property type="molecule type" value="Genomic_DNA"/>
</dbReference>
<dbReference type="UniPathway" id="UPA00664"/>
<comment type="caution">
    <text evidence="8">The sequence shown here is derived from an EMBL/GenBank/DDBJ whole genome shotgun (WGS) entry which is preliminary data.</text>
</comment>
<dbReference type="EC" id="2.5.1.145" evidence="7"/>
<evidence type="ECO:0000313" key="8">
    <source>
        <dbReference type="EMBL" id="KRN04164.1"/>
    </source>
</evidence>
<sequence>MINFLQSLSPVAFNLGPFSVRWYGIIIMTGVIVAVLMATSEAKKRQIMPDDIIDLLFFILPIGFIGARLYYVAFQWPEYAQDPAKIFMIWQGGIAIYGGLIAGLITLIVYTYYRHLPTWLLLDVITPGVMLAQIMGRWGNFMNQEAYGAVTSLDFLKGLHLPDFIIQQMFIDGAYRQPTFLYESFFNLIGLILILVLRHKHVFKQGEVALSYVLWYSIVRFFVEGMRTDSLLLGSIRVSQALSAILFVVVVGIMIYRRKVVKPKEYIEGSGFKFPYER</sequence>
<evidence type="ECO:0000256" key="1">
    <source>
        <dbReference type="ARBA" id="ARBA00007150"/>
    </source>
</evidence>
<feature type="transmembrane region" description="Helical" evidence="7">
    <location>
        <begin position="209"/>
        <end position="226"/>
    </location>
</feature>
<dbReference type="PANTHER" id="PTHR30589">
    <property type="entry name" value="PROLIPOPROTEIN DIACYLGLYCERYL TRANSFERASE"/>
    <property type="match status" value="1"/>
</dbReference>
<evidence type="ECO:0000313" key="9">
    <source>
        <dbReference type="Proteomes" id="UP000051378"/>
    </source>
</evidence>
<comment type="function">
    <text evidence="7">Catalyzes the transfer of the diacylglyceryl group from phosphatidylglycerol to the sulfhydryl group of the N-terminal cysteine of a prolipoprotein, the first step in the formation of mature lipoproteins.</text>
</comment>
<dbReference type="OrthoDB" id="871140at2"/>
<dbReference type="GO" id="GO:0005886">
    <property type="term" value="C:plasma membrane"/>
    <property type="evidence" value="ECO:0007669"/>
    <property type="project" value="UniProtKB-SubCell"/>
</dbReference>
<name>A0A0R2DVK4_9LACO</name>
<dbReference type="AlphaFoldDB" id="A0A0R2DVK4"/>
<feature type="transmembrane region" description="Helical" evidence="7">
    <location>
        <begin position="52"/>
        <end position="74"/>
    </location>
</feature>
<reference evidence="8 9" key="1">
    <citation type="journal article" date="2015" name="Genome Announc.">
        <title>Expanding the biotechnology potential of lactobacilli through comparative genomics of 213 strains and associated genera.</title>
        <authorList>
            <person name="Sun Z."/>
            <person name="Harris H.M."/>
            <person name="McCann A."/>
            <person name="Guo C."/>
            <person name="Argimon S."/>
            <person name="Zhang W."/>
            <person name="Yang X."/>
            <person name="Jeffery I.B."/>
            <person name="Cooney J.C."/>
            <person name="Kagawa T.F."/>
            <person name="Liu W."/>
            <person name="Song Y."/>
            <person name="Salvetti E."/>
            <person name="Wrobel A."/>
            <person name="Rasinkangas P."/>
            <person name="Parkhill J."/>
            <person name="Rea M.C."/>
            <person name="O'Sullivan O."/>
            <person name="Ritari J."/>
            <person name="Douillard F.P."/>
            <person name="Paul Ross R."/>
            <person name="Yang R."/>
            <person name="Briner A.E."/>
            <person name="Felis G.E."/>
            <person name="de Vos W.M."/>
            <person name="Barrangou R."/>
            <person name="Klaenhammer T.R."/>
            <person name="Caufield P.W."/>
            <person name="Cui Y."/>
            <person name="Zhang H."/>
            <person name="O'Toole P.W."/>
        </authorList>
    </citation>
    <scope>NUCLEOTIDE SEQUENCE [LARGE SCALE GENOMIC DNA]</scope>
    <source>
        <strain evidence="8 9">DSM 23037</strain>
    </source>
</reference>
<comment type="pathway">
    <text evidence="7">Protein modification; lipoprotein biosynthesis (diacylglyceryl transfer).</text>
</comment>